<dbReference type="PANTHER" id="PTHR43214">
    <property type="entry name" value="TWO-COMPONENT RESPONSE REGULATOR"/>
    <property type="match status" value="1"/>
</dbReference>
<gene>
    <name evidence="10" type="ORF">MFMK1_001972</name>
</gene>
<keyword evidence="4" id="KW-0238">DNA-binding</keyword>
<evidence type="ECO:0000256" key="1">
    <source>
        <dbReference type="ARBA" id="ARBA00018672"/>
    </source>
</evidence>
<evidence type="ECO:0000313" key="10">
    <source>
        <dbReference type="EMBL" id="WRO22147.1"/>
    </source>
</evidence>
<organism evidence="10 11">
    <name type="scientific">Metallumcola ferriviriculae</name>
    <dbReference type="NCBI Taxonomy" id="3039180"/>
    <lineage>
        <taxon>Bacteria</taxon>
        <taxon>Bacillati</taxon>
        <taxon>Bacillota</taxon>
        <taxon>Clostridia</taxon>
        <taxon>Neomoorellales</taxon>
        <taxon>Desulfitibacteraceae</taxon>
        <taxon>Metallumcola</taxon>
    </lineage>
</organism>
<evidence type="ECO:0000256" key="2">
    <source>
        <dbReference type="ARBA" id="ARBA00022553"/>
    </source>
</evidence>
<dbReference type="InterPro" id="IPR016032">
    <property type="entry name" value="Sig_transdc_resp-reg_C-effctor"/>
</dbReference>
<evidence type="ECO:0000256" key="6">
    <source>
        <dbReference type="ARBA" id="ARBA00024867"/>
    </source>
</evidence>
<dbReference type="RefSeq" id="WP_366921567.1">
    <property type="nucleotide sequence ID" value="NZ_CP121694.1"/>
</dbReference>
<keyword evidence="2 7" id="KW-0597">Phosphoprotein</keyword>
<evidence type="ECO:0000256" key="3">
    <source>
        <dbReference type="ARBA" id="ARBA00023015"/>
    </source>
</evidence>
<dbReference type="Proteomes" id="UP001329915">
    <property type="component" value="Chromosome"/>
</dbReference>
<dbReference type="InterPro" id="IPR039420">
    <property type="entry name" value="WalR-like"/>
</dbReference>
<keyword evidence="11" id="KW-1185">Reference proteome</keyword>
<dbReference type="GO" id="GO:0006355">
    <property type="term" value="P:regulation of DNA-templated transcription"/>
    <property type="evidence" value="ECO:0007669"/>
    <property type="project" value="InterPro"/>
</dbReference>
<dbReference type="InterPro" id="IPR011006">
    <property type="entry name" value="CheY-like_superfamily"/>
</dbReference>
<dbReference type="SMART" id="SM00421">
    <property type="entry name" value="HTH_LUXR"/>
    <property type="match status" value="1"/>
</dbReference>
<keyword evidence="5" id="KW-0804">Transcription</keyword>
<dbReference type="CDD" id="cd06170">
    <property type="entry name" value="LuxR_C_like"/>
    <property type="match status" value="1"/>
</dbReference>
<name>A0AAU0UPN2_9FIRM</name>
<comment type="function">
    <text evidence="6">May play the central regulatory role in sporulation. It may be an element of the effector pathway responsible for the activation of sporulation genes in response to nutritional stress. Spo0A may act in concert with spo0H (a sigma factor) to control the expression of some genes that are critical to the sporulation process.</text>
</comment>
<dbReference type="Pfam" id="PF00072">
    <property type="entry name" value="Response_reg"/>
    <property type="match status" value="1"/>
</dbReference>
<dbReference type="SUPFAM" id="SSF46894">
    <property type="entry name" value="C-terminal effector domain of the bipartite response regulators"/>
    <property type="match status" value="1"/>
</dbReference>
<dbReference type="Pfam" id="PF00196">
    <property type="entry name" value="GerE"/>
    <property type="match status" value="1"/>
</dbReference>
<feature type="modified residue" description="4-aspartylphosphate" evidence="7">
    <location>
        <position position="56"/>
    </location>
</feature>
<evidence type="ECO:0000256" key="7">
    <source>
        <dbReference type="PROSITE-ProRule" id="PRU00169"/>
    </source>
</evidence>
<dbReference type="Gene3D" id="3.40.50.2300">
    <property type="match status" value="1"/>
</dbReference>
<dbReference type="InterPro" id="IPR001789">
    <property type="entry name" value="Sig_transdc_resp-reg_receiver"/>
</dbReference>
<dbReference type="InterPro" id="IPR000792">
    <property type="entry name" value="Tscrpt_reg_LuxR_C"/>
</dbReference>
<dbReference type="AlphaFoldDB" id="A0AAU0UPN2"/>
<evidence type="ECO:0000256" key="5">
    <source>
        <dbReference type="ARBA" id="ARBA00023163"/>
    </source>
</evidence>
<dbReference type="GO" id="GO:0003677">
    <property type="term" value="F:DNA binding"/>
    <property type="evidence" value="ECO:0007669"/>
    <property type="project" value="UniProtKB-KW"/>
</dbReference>
<dbReference type="SMART" id="SM00448">
    <property type="entry name" value="REC"/>
    <property type="match status" value="1"/>
</dbReference>
<protein>
    <recommendedName>
        <fullName evidence="1">Stage 0 sporulation protein A homolog</fullName>
    </recommendedName>
</protein>
<reference evidence="10 11" key="1">
    <citation type="submission" date="2023-04" db="EMBL/GenBank/DDBJ databases">
        <authorList>
            <person name="Hsu D."/>
        </authorList>
    </citation>
    <scope>NUCLEOTIDE SEQUENCE [LARGE SCALE GENOMIC DNA]</scope>
    <source>
        <strain evidence="10 11">MK1</strain>
    </source>
</reference>
<evidence type="ECO:0000256" key="4">
    <source>
        <dbReference type="ARBA" id="ARBA00023125"/>
    </source>
</evidence>
<dbReference type="InterPro" id="IPR058245">
    <property type="entry name" value="NreC/VraR/RcsB-like_REC"/>
</dbReference>
<dbReference type="PROSITE" id="PS50043">
    <property type="entry name" value="HTH_LUXR_2"/>
    <property type="match status" value="1"/>
</dbReference>
<sequence length="229" mass="25199">MTKVPIMLAEDHVVVRESIRKFLESEDDLLVVGEAGDGERAVEMAKELHPKVIIMDIDMPKLNGIEATRKIRELCPGTAVLILTAYDYDQYVIALLEAGAAGYLLKDVSGRELIKATKAVSQGETVLHPSIAGKVTKHLRSHKSNNGETVESLTQREMEVLHLAAAGLKNKEIASQLFVSIRTVEAHLGKIFSKLGVTSRTEAILTALNFGLLSLDQILKEDVQKVHRR</sequence>
<dbReference type="KEGG" id="dbc:MFMK1_001972"/>
<evidence type="ECO:0000259" key="9">
    <source>
        <dbReference type="PROSITE" id="PS50110"/>
    </source>
</evidence>
<dbReference type="GO" id="GO:0000160">
    <property type="term" value="P:phosphorelay signal transduction system"/>
    <property type="evidence" value="ECO:0007669"/>
    <property type="project" value="InterPro"/>
</dbReference>
<feature type="domain" description="HTH luxR-type" evidence="8">
    <location>
        <begin position="146"/>
        <end position="211"/>
    </location>
</feature>
<accession>A0AAU0UPN2</accession>
<dbReference type="SUPFAM" id="SSF52172">
    <property type="entry name" value="CheY-like"/>
    <property type="match status" value="1"/>
</dbReference>
<proteinExistence type="predicted"/>
<keyword evidence="3" id="KW-0805">Transcription regulation</keyword>
<feature type="domain" description="Response regulatory" evidence="9">
    <location>
        <begin position="5"/>
        <end position="121"/>
    </location>
</feature>
<dbReference type="PRINTS" id="PR00038">
    <property type="entry name" value="HTHLUXR"/>
</dbReference>
<dbReference type="CDD" id="cd17535">
    <property type="entry name" value="REC_NarL-like"/>
    <property type="match status" value="1"/>
</dbReference>
<evidence type="ECO:0000259" key="8">
    <source>
        <dbReference type="PROSITE" id="PS50043"/>
    </source>
</evidence>
<dbReference type="PROSITE" id="PS50110">
    <property type="entry name" value="RESPONSE_REGULATORY"/>
    <property type="match status" value="1"/>
</dbReference>
<evidence type="ECO:0000313" key="11">
    <source>
        <dbReference type="Proteomes" id="UP001329915"/>
    </source>
</evidence>
<dbReference type="EMBL" id="CP121694">
    <property type="protein sequence ID" value="WRO22147.1"/>
    <property type="molecule type" value="Genomic_DNA"/>
</dbReference>
<dbReference type="PANTHER" id="PTHR43214:SF43">
    <property type="entry name" value="TWO-COMPONENT RESPONSE REGULATOR"/>
    <property type="match status" value="1"/>
</dbReference>